<protein>
    <submittedName>
        <fullName evidence="2">Uncharacterized protein</fullName>
    </submittedName>
</protein>
<feature type="signal peptide" evidence="1">
    <location>
        <begin position="1"/>
        <end position="19"/>
    </location>
</feature>
<accession>A0ABQ0L3C6</accession>
<evidence type="ECO:0000256" key="1">
    <source>
        <dbReference type="SAM" id="SignalP"/>
    </source>
</evidence>
<feature type="chain" id="PRO_5046967188" evidence="1">
    <location>
        <begin position="20"/>
        <end position="195"/>
    </location>
</feature>
<gene>
    <name evidence="2" type="ORF">MCHLO_03067</name>
</gene>
<organism evidence="2 3">
    <name type="scientific">Mycena chlorophos</name>
    <name type="common">Agaric fungus</name>
    <name type="synonym">Agaricus chlorophos</name>
    <dbReference type="NCBI Taxonomy" id="658473"/>
    <lineage>
        <taxon>Eukaryota</taxon>
        <taxon>Fungi</taxon>
        <taxon>Dikarya</taxon>
        <taxon>Basidiomycota</taxon>
        <taxon>Agaricomycotina</taxon>
        <taxon>Agaricomycetes</taxon>
        <taxon>Agaricomycetidae</taxon>
        <taxon>Agaricales</taxon>
        <taxon>Marasmiineae</taxon>
        <taxon>Mycenaceae</taxon>
        <taxon>Mycena</taxon>
    </lineage>
</organism>
<evidence type="ECO:0000313" key="3">
    <source>
        <dbReference type="Proteomes" id="UP000815677"/>
    </source>
</evidence>
<dbReference type="EMBL" id="DF841400">
    <property type="protein sequence ID" value="GAT45492.1"/>
    <property type="molecule type" value="Genomic_DNA"/>
</dbReference>
<proteinExistence type="predicted"/>
<name>A0ABQ0L3C6_MYCCL</name>
<reference evidence="2" key="1">
    <citation type="submission" date="2014-09" db="EMBL/GenBank/DDBJ databases">
        <title>Genome sequence of the luminous mushroom Mycena chlorophos for searching fungal bioluminescence genes.</title>
        <authorList>
            <person name="Tanaka Y."/>
            <person name="Kasuga D."/>
            <person name="Oba Y."/>
            <person name="Hase S."/>
            <person name="Sato K."/>
            <person name="Oba Y."/>
            <person name="Sakakibara Y."/>
        </authorList>
    </citation>
    <scope>NUCLEOTIDE SEQUENCE</scope>
</reference>
<keyword evidence="3" id="KW-1185">Reference proteome</keyword>
<evidence type="ECO:0000313" key="2">
    <source>
        <dbReference type="EMBL" id="GAT45492.1"/>
    </source>
</evidence>
<dbReference type="Proteomes" id="UP000815677">
    <property type="component" value="Unassembled WGS sequence"/>
</dbReference>
<keyword evidence="1" id="KW-0732">Signal</keyword>
<sequence>MFSFVLLIPLLGLIPGISSLPAPIASTTFTFDEVSFQTGTPPSDTLVSQTEVIIPQGTSTGPNGAAVTTYLEQEIISYEAKVISGSTVNALTAGPETFDQIVGVSSGGFTLSAVPTSWTDLVEQDESCTLNADGSAGCVVVAKVSGFSAPITTTATGKVVPTTVVATTSAANSLRLGREAGLWVGGFVLALLLVV</sequence>